<protein>
    <submittedName>
        <fullName evidence="2">Uncharacterized protein</fullName>
    </submittedName>
</protein>
<feature type="transmembrane region" description="Helical" evidence="1">
    <location>
        <begin position="51"/>
        <end position="71"/>
    </location>
</feature>
<feature type="non-terminal residue" evidence="2">
    <location>
        <position position="1"/>
    </location>
</feature>
<sequence length="146" mass="16474">VKGGLVVVAYTDGSPAHVFSLTKVAWCSSVVRYLATHPQLFTMKLAPSVPLRWTALLCLVLTCATCMYACVEHTEYKALSNHVVLLAGLVCNNPRKHTDNTMSYFLMFVAELLWVWSSWIAGTFSLMWRVCAVDIFTLYILRRYTS</sequence>
<reference evidence="2" key="1">
    <citation type="submission" date="2021-03" db="EMBL/GenBank/DDBJ databases">
        <authorList>
            <person name="Tran Van P."/>
        </authorList>
    </citation>
    <scope>NUCLEOTIDE SEQUENCE</scope>
</reference>
<name>A0ABN7P2D5_TIMPD</name>
<feature type="non-terminal residue" evidence="2">
    <location>
        <position position="146"/>
    </location>
</feature>
<comment type="caution">
    <text evidence="2">The sequence shown here is derived from an EMBL/GenBank/DDBJ whole genome shotgun (WGS) entry which is preliminary data.</text>
</comment>
<dbReference type="Proteomes" id="UP001153148">
    <property type="component" value="Unassembled WGS sequence"/>
</dbReference>
<evidence type="ECO:0000313" key="2">
    <source>
        <dbReference type="EMBL" id="CAG2061917.1"/>
    </source>
</evidence>
<feature type="transmembrane region" description="Helical" evidence="1">
    <location>
        <begin position="102"/>
        <end position="120"/>
    </location>
</feature>
<keyword evidence="3" id="KW-1185">Reference proteome</keyword>
<evidence type="ECO:0000313" key="3">
    <source>
        <dbReference type="Proteomes" id="UP001153148"/>
    </source>
</evidence>
<dbReference type="EMBL" id="CAJPIN010017811">
    <property type="protein sequence ID" value="CAG2061917.1"/>
    <property type="molecule type" value="Genomic_DNA"/>
</dbReference>
<proteinExistence type="predicted"/>
<evidence type="ECO:0000256" key="1">
    <source>
        <dbReference type="SAM" id="Phobius"/>
    </source>
</evidence>
<accession>A0ABN7P2D5</accession>
<organism evidence="2 3">
    <name type="scientific">Timema podura</name>
    <name type="common">Walking stick</name>
    <dbReference type="NCBI Taxonomy" id="61482"/>
    <lineage>
        <taxon>Eukaryota</taxon>
        <taxon>Metazoa</taxon>
        <taxon>Ecdysozoa</taxon>
        <taxon>Arthropoda</taxon>
        <taxon>Hexapoda</taxon>
        <taxon>Insecta</taxon>
        <taxon>Pterygota</taxon>
        <taxon>Neoptera</taxon>
        <taxon>Polyneoptera</taxon>
        <taxon>Phasmatodea</taxon>
        <taxon>Timematodea</taxon>
        <taxon>Timematoidea</taxon>
        <taxon>Timematidae</taxon>
        <taxon>Timema</taxon>
    </lineage>
</organism>
<gene>
    <name evidence="2" type="ORF">TPAB3V08_LOCUS8870</name>
</gene>
<keyword evidence="1" id="KW-1133">Transmembrane helix</keyword>
<keyword evidence="1" id="KW-0472">Membrane</keyword>
<keyword evidence="1" id="KW-0812">Transmembrane</keyword>